<dbReference type="GO" id="GO:0042744">
    <property type="term" value="P:hydrogen peroxide catabolic process"/>
    <property type="evidence" value="ECO:0007669"/>
    <property type="project" value="TreeGrafter"/>
</dbReference>
<dbReference type="FunFam" id="1.10.420.10:FF:000009">
    <property type="entry name" value="Ascorbate peroxidase"/>
    <property type="match status" value="1"/>
</dbReference>
<evidence type="ECO:0000256" key="5">
    <source>
        <dbReference type="ARBA" id="ARBA00005997"/>
    </source>
</evidence>
<dbReference type="PANTHER" id="PTHR31356:SF58">
    <property type="entry name" value="CYTOCHROME C PEROXIDASE, MITOCHONDRIAL"/>
    <property type="match status" value="1"/>
</dbReference>
<dbReference type="PROSITE" id="PS00435">
    <property type="entry name" value="PEROXIDASE_1"/>
    <property type="match status" value="1"/>
</dbReference>
<dbReference type="PROSITE" id="PS50873">
    <property type="entry name" value="PEROXIDASE_4"/>
    <property type="match status" value="1"/>
</dbReference>
<dbReference type="PROSITE" id="PS00436">
    <property type="entry name" value="PEROXIDASE_2"/>
    <property type="match status" value="1"/>
</dbReference>
<dbReference type="FunFam" id="1.10.520.10:FF:000005">
    <property type="entry name" value="Cytochrome c peroxidase"/>
    <property type="match status" value="1"/>
</dbReference>
<dbReference type="PANTHER" id="PTHR31356">
    <property type="entry name" value="THYLAKOID LUMENAL 29 KDA PROTEIN, CHLOROPLASTIC-RELATED"/>
    <property type="match status" value="1"/>
</dbReference>
<keyword evidence="12" id="KW-0560">Oxidoreductase</keyword>
<comment type="similarity">
    <text evidence="6">Belongs to the peroxidase family. Ascorbate peroxidase subfamily.</text>
</comment>
<evidence type="ECO:0000256" key="13">
    <source>
        <dbReference type="ARBA" id="ARBA00023004"/>
    </source>
</evidence>
<organism evidence="19 20">
    <name type="scientific">[Myrmecia] bisecta</name>
    <dbReference type="NCBI Taxonomy" id="41462"/>
    <lineage>
        <taxon>Eukaryota</taxon>
        <taxon>Viridiplantae</taxon>
        <taxon>Chlorophyta</taxon>
        <taxon>core chlorophytes</taxon>
        <taxon>Trebouxiophyceae</taxon>
        <taxon>Trebouxiales</taxon>
        <taxon>Trebouxiaceae</taxon>
        <taxon>Myrmecia</taxon>
    </lineage>
</organism>
<keyword evidence="14" id="KW-0496">Mitochondrion</keyword>
<evidence type="ECO:0000256" key="6">
    <source>
        <dbReference type="ARBA" id="ARBA00006873"/>
    </source>
</evidence>
<dbReference type="EC" id="1.11.1.5" evidence="15"/>
<sequence>MASSLFRKGSRPLLQAFRAASVYSPQTARQFSSEVPKSGGRSALPWALGLLGASGGIYYAKQNGYFDSLLGLPPAARVNPSKPFKPDYNAVREAIADILDKEGYDDGSTGPILVRLAWHSSGTYDKESGTGGSNGATMRFGPEAGHGANAGLEVARDLLEPIKKQFPWISYSDLWTLAGAVAVEEMGGPKILWRPGRSDKAGDACPPDGRLPDASQGAQHIRNIFYRMGFNDQEIVALSGAHALGRCHTDRSGYVNPWTYSPTTFSNLYFTELTDTKWKKKKWDGPEQYENPAGDLMMLPTDMVLVWDKKFKKHVQEYAKDQDKFFADFAAAFSKLLELGVPFDSTTPKEVAASALERRA</sequence>
<evidence type="ECO:0000256" key="17">
    <source>
        <dbReference type="ARBA" id="ARBA00049265"/>
    </source>
</evidence>
<comment type="catalytic activity">
    <reaction evidence="17">
        <text>2 Fe(II)-[cytochrome c] + H2O2 + 2 H(+) = 2 Fe(III)-[cytochrome c] + 2 H2O</text>
        <dbReference type="Rhea" id="RHEA:16581"/>
        <dbReference type="Rhea" id="RHEA-COMP:10350"/>
        <dbReference type="Rhea" id="RHEA-COMP:14399"/>
        <dbReference type="ChEBI" id="CHEBI:15377"/>
        <dbReference type="ChEBI" id="CHEBI:15378"/>
        <dbReference type="ChEBI" id="CHEBI:16240"/>
        <dbReference type="ChEBI" id="CHEBI:29033"/>
        <dbReference type="ChEBI" id="CHEBI:29034"/>
        <dbReference type="EC" id="1.11.1.5"/>
    </reaction>
</comment>
<keyword evidence="8" id="KW-0575">Peroxidase</keyword>
<evidence type="ECO:0000256" key="2">
    <source>
        <dbReference type="ARBA" id="ARBA00003917"/>
    </source>
</evidence>
<dbReference type="GO" id="GO:0016688">
    <property type="term" value="F:L-ascorbate peroxidase activity"/>
    <property type="evidence" value="ECO:0007669"/>
    <property type="project" value="UniProtKB-EC"/>
</dbReference>
<evidence type="ECO:0000259" key="18">
    <source>
        <dbReference type="PROSITE" id="PS50873"/>
    </source>
</evidence>
<evidence type="ECO:0000256" key="4">
    <source>
        <dbReference type="ARBA" id="ARBA00004569"/>
    </source>
</evidence>
<evidence type="ECO:0000256" key="3">
    <source>
        <dbReference type="ARBA" id="ARBA00004305"/>
    </source>
</evidence>
<dbReference type="InterPro" id="IPR019794">
    <property type="entry name" value="Peroxidases_AS"/>
</dbReference>
<comment type="similarity">
    <text evidence="5">Belongs to the peroxidase family. Cytochrome c peroxidase subfamily.</text>
</comment>
<keyword evidence="13" id="KW-0408">Iron</keyword>
<evidence type="ECO:0000256" key="12">
    <source>
        <dbReference type="ARBA" id="ARBA00023002"/>
    </source>
</evidence>
<evidence type="ECO:0000256" key="7">
    <source>
        <dbReference type="ARBA" id="ARBA00012940"/>
    </source>
</evidence>
<comment type="cofactor">
    <cofactor evidence="1">
        <name>heme b</name>
        <dbReference type="ChEBI" id="CHEBI:60344"/>
    </cofactor>
</comment>
<evidence type="ECO:0000256" key="16">
    <source>
        <dbReference type="ARBA" id="ARBA00040313"/>
    </source>
</evidence>
<dbReference type="AlphaFoldDB" id="A0AAW1PHD8"/>
<keyword evidence="20" id="KW-1185">Reference proteome</keyword>
<dbReference type="InterPro" id="IPR010255">
    <property type="entry name" value="Haem_peroxidase_sf"/>
</dbReference>
<keyword evidence="10" id="KW-0479">Metal-binding</keyword>
<dbReference type="Proteomes" id="UP001489004">
    <property type="component" value="Unassembled WGS sequence"/>
</dbReference>
<evidence type="ECO:0000313" key="19">
    <source>
        <dbReference type="EMBL" id="KAK9807871.1"/>
    </source>
</evidence>
<dbReference type="CDD" id="cd00691">
    <property type="entry name" value="ascorbate_peroxidase"/>
    <property type="match status" value="1"/>
</dbReference>
<name>A0AAW1PHD8_9CHLO</name>
<dbReference type="PRINTS" id="PR00458">
    <property type="entry name" value="PEROXIDASE"/>
</dbReference>
<dbReference type="InterPro" id="IPR019793">
    <property type="entry name" value="Peroxidases_heam-ligand_BS"/>
</dbReference>
<evidence type="ECO:0000256" key="8">
    <source>
        <dbReference type="ARBA" id="ARBA00022559"/>
    </source>
</evidence>
<gene>
    <name evidence="19" type="ORF">WJX72_011750</name>
</gene>
<dbReference type="GO" id="GO:0004130">
    <property type="term" value="F:cytochrome-c peroxidase activity"/>
    <property type="evidence" value="ECO:0007669"/>
    <property type="project" value="UniProtKB-EC"/>
</dbReference>
<evidence type="ECO:0000256" key="10">
    <source>
        <dbReference type="ARBA" id="ARBA00022723"/>
    </source>
</evidence>
<protein>
    <recommendedName>
        <fullName evidence="16">Cytochrome c peroxidase, mitochondrial</fullName>
        <ecNumber evidence="7">1.11.1.11</ecNumber>
        <ecNumber evidence="15">1.11.1.5</ecNumber>
    </recommendedName>
</protein>
<dbReference type="EMBL" id="JALJOR010000012">
    <property type="protein sequence ID" value="KAK9807871.1"/>
    <property type="molecule type" value="Genomic_DNA"/>
</dbReference>
<keyword evidence="9" id="KW-0349">Heme</keyword>
<dbReference type="Gene3D" id="1.10.420.10">
    <property type="entry name" value="Peroxidase, domain 2"/>
    <property type="match status" value="1"/>
</dbReference>
<dbReference type="Gene3D" id="1.10.520.10">
    <property type="match status" value="1"/>
</dbReference>
<feature type="domain" description="Plant heme peroxidase family profile" evidence="18">
    <location>
        <begin position="152"/>
        <end position="360"/>
    </location>
</feature>
<dbReference type="Pfam" id="PF00141">
    <property type="entry name" value="peroxidase"/>
    <property type="match status" value="1"/>
</dbReference>
<comment type="function">
    <text evidence="2">Destroys radicals which are normally produced within the cells and which are toxic to biological systems.</text>
</comment>
<dbReference type="GO" id="GO:0005759">
    <property type="term" value="C:mitochondrial matrix"/>
    <property type="evidence" value="ECO:0007669"/>
    <property type="project" value="UniProtKB-SubCell"/>
</dbReference>
<dbReference type="GO" id="GO:0034599">
    <property type="term" value="P:cellular response to oxidative stress"/>
    <property type="evidence" value="ECO:0007669"/>
    <property type="project" value="InterPro"/>
</dbReference>
<evidence type="ECO:0000256" key="9">
    <source>
        <dbReference type="ARBA" id="ARBA00022617"/>
    </source>
</evidence>
<dbReference type="SUPFAM" id="SSF48113">
    <property type="entry name" value="Heme-dependent peroxidases"/>
    <property type="match status" value="1"/>
</dbReference>
<proteinExistence type="inferred from homology"/>
<dbReference type="InterPro" id="IPR002016">
    <property type="entry name" value="Haem_peroxidase"/>
</dbReference>
<dbReference type="GO" id="GO:0046872">
    <property type="term" value="F:metal ion binding"/>
    <property type="evidence" value="ECO:0007669"/>
    <property type="project" value="UniProtKB-KW"/>
</dbReference>
<accession>A0AAW1PHD8</accession>
<dbReference type="GO" id="GO:0000302">
    <property type="term" value="P:response to reactive oxygen species"/>
    <property type="evidence" value="ECO:0007669"/>
    <property type="project" value="TreeGrafter"/>
</dbReference>
<dbReference type="PRINTS" id="PR00459">
    <property type="entry name" value="ASPEROXIDASE"/>
</dbReference>
<reference evidence="19 20" key="1">
    <citation type="journal article" date="2024" name="Nat. Commun.">
        <title>Phylogenomics reveals the evolutionary origins of lichenization in chlorophyte algae.</title>
        <authorList>
            <person name="Puginier C."/>
            <person name="Libourel C."/>
            <person name="Otte J."/>
            <person name="Skaloud P."/>
            <person name="Haon M."/>
            <person name="Grisel S."/>
            <person name="Petersen M."/>
            <person name="Berrin J.G."/>
            <person name="Delaux P.M."/>
            <person name="Dal Grande F."/>
            <person name="Keller J."/>
        </authorList>
    </citation>
    <scope>NUCLEOTIDE SEQUENCE [LARGE SCALE GENOMIC DNA]</scope>
    <source>
        <strain evidence="19 20">SAG 2043</strain>
    </source>
</reference>
<dbReference type="InterPro" id="IPR044831">
    <property type="entry name" value="Ccp1-like"/>
</dbReference>
<evidence type="ECO:0000256" key="11">
    <source>
        <dbReference type="ARBA" id="ARBA00022946"/>
    </source>
</evidence>
<dbReference type="GO" id="GO:0020037">
    <property type="term" value="F:heme binding"/>
    <property type="evidence" value="ECO:0007669"/>
    <property type="project" value="InterPro"/>
</dbReference>
<evidence type="ECO:0000256" key="14">
    <source>
        <dbReference type="ARBA" id="ARBA00023128"/>
    </source>
</evidence>
<dbReference type="EC" id="1.11.1.11" evidence="7"/>
<comment type="caution">
    <text evidence="19">The sequence shown here is derived from an EMBL/GenBank/DDBJ whole genome shotgun (WGS) entry which is preliminary data.</text>
</comment>
<dbReference type="InterPro" id="IPR002207">
    <property type="entry name" value="Peroxidase_I"/>
</dbReference>
<keyword evidence="11" id="KW-0809">Transit peptide</keyword>
<evidence type="ECO:0000256" key="1">
    <source>
        <dbReference type="ARBA" id="ARBA00001970"/>
    </source>
</evidence>
<evidence type="ECO:0000313" key="20">
    <source>
        <dbReference type="Proteomes" id="UP001489004"/>
    </source>
</evidence>
<dbReference type="GO" id="GO:0005758">
    <property type="term" value="C:mitochondrial intermembrane space"/>
    <property type="evidence" value="ECO:0007669"/>
    <property type="project" value="UniProtKB-SubCell"/>
</dbReference>
<comment type="subcellular location">
    <subcellularLocation>
        <location evidence="4">Mitochondrion intermembrane space</location>
    </subcellularLocation>
    <subcellularLocation>
        <location evidence="3">Mitochondrion matrix</location>
    </subcellularLocation>
</comment>
<evidence type="ECO:0000256" key="15">
    <source>
        <dbReference type="ARBA" id="ARBA00039063"/>
    </source>
</evidence>